<dbReference type="InterPro" id="IPR036250">
    <property type="entry name" value="AcylCo_DH-like_C"/>
</dbReference>
<dbReference type="PANTHER" id="PTHR42803">
    <property type="entry name" value="ACYL-COA DEHYDROGENASE"/>
    <property type="match status" value="1"/>
</dbReference>
<dbReference type="OrthoDB" id="9807883at2"/>
<dbReference type="InterPro" id="IPR006091">
    <property type="entry name" value="Acyl-CoA_Oxase/DH_mid-dom"/>
</dbReference>
<keyword evidence="3 5" id="KW-0285">Flavoprotein</keyword>
<keyword evidence="4 5" id="KW-0274">FAD</keyword>
<dbReference type="InterPro" id="IPR037069">
    <property type="entry name" value="AcylCoA_DH/ox_N_sf"/>
</dbReference>
<evidence type="ECO:0000259" key="8">
    <source>
        <dbReference type="Pfam" id="PF02771"/>
    </source>
</evidence>
<feature type="domain" description="Acyl-CoA oxidase/dehydrogenase middle" evidence="7">
    <location>
        <begin position="162"/>
        <end position="264"/>
    </location>
</feature>
<dbReference type="eggNOG" id="COG1960">
    <property type="taxonomic scope" value="Bacteria"/>
</dbReference>
<dbReference type="KEGG" id="palk:PSAKL28_22180"/>
<evidence type="ECO:0000259" key="9">
    <source>
        <dbReference type="Pfam" id="PF12806"/>
    </source>
</evidence>
<dbReference type="InterPro" id="IPR025878">
    <property type="entry name" value="Acyl-CoA_dh-like_C_dom"/>
</dbReference>
<evidence type="ECO:0000256" key="5">
    <source>
        <dbReference type="RuleBase" id="RU362125"/>
    </source>
</evidence>
<name>A0A077FC41_9PSED</name>
<evidence type="ECO:0000313" key="11">
    <source>
        <dbReference type="Proteomes" id="UP000028931"/>
    </source>
</evidence>
<dbReference type="InterPro" id="IPR009100">
    <property type="entry name" value="AcylCoA_DH/oxidase_NM_dom_sf"/>
</dbReference>
<dbReference type="InterPro" id="IPR013786">
    <property type="entry name" value="AcylCoA_DH/ox_N"/>
</dbReference>
<dbReference type="GO" id="GO:0016627">
    <property type="term" value="F:oxidoreductase activity, acting on the CH-CH group of donors"/>
    <property type="evidence" value="ECO:0007669"/>
    <property type="project" value="InterPro"/>
</dbReference>
<evidence type="ECO:0000259" key="6">
    <source>
        <dbReference type="Pfam" id="PF00441"/>
    </source>
</evidence>
<reference evidence="10 11" key="1">
    <citation type="submission" date="2014-07" db="EMBL/GenBank/DDBJ databases">
        <authorList>
            <person name="Lee K."/>
            <person name="Lim J.Y."/>
            <person name="Hwang I."/>
        </authorList>
    </citation>
    <scope>NUCLEOTIDE SEQUENCE [LARGE SCALE GENOMIC DNA]</scope>
    <source>
        <strain evidence="10 11">KL28</strain>
    </source>
</reference>
<dbReference type="PANTHER" id="PTHR42803:SF3">
    <property type="entry name" value="ACYL-COA DEHYDROGENASE-RELATED"/>
    <property type="match status" value="1"/>
</dbReference>
<feature type="domain" description="Acyl-CoA dehydrogenase/oxidase N-terminal" evidence="8">
    <location>
        <begin position="41"/>
        <end position="156"/>
    </location>
</feature>
<evidence type="ECO:0000256" key="2">
    <source>
        <dbReference type="ARBA" id="ARBA00009347"/>
    </source>
</evidence>
<dbReference type="Proteomes" id="UP000028931">
    <property type="component" value="Chromosome"/>
</dbReference>
<dbReference type="SUPFAM" id="SSF47203">
    <property type="entry name" value="Acyl-CoA dehydrogenase C-terminal domain-like"/>
    <property type="match status" value="1"/>
</dbReference>
<dbReference type="GO" id="GO:0050660">
    <property type="term" value="F:flavin adenine dinucleotide binding"/>
    <property type="evidence" value="ECO:0007669"/>
    <property type="project" value="InterPro"/>
</dbReference>
<dbReference type="AlphaFoldDB" id="A0A077FC41"/>
<dbReference type="InterPro" id="IPR046373">
    <property type="entry name" value="Acyl-CoA_Oxase/DH_mid-dom_sf"/>
</dbReference>
<comment type="cofactor">
    <cofactor evidence="1 5">
        <name>FAD</name>
        <dbReference type="ChEBI" id="CHEBI:57692"/>
    </cofactor>
</comment>
<proteinExistence type="inferred from homology"/>
<evidence type="ECO:0000256" key="3">
    <source>
        <dbReference type="ARBA" id="ARBA00022630"/>
    </source>
</evidence>
<dbReference type="Pfam" id="PF02771">
    <property type="entry name" value="Acyl-CoA_dh_N"/>
    <property type="match status" value="1"/>
</dbReference>
<dbReference type="Gene3D" id="2.40.110.10">
    <property type="entry name" value="Butyryl-CoA Dehydrogenase, subunit A, domain 2"/>
    <property type="match status" value="1"/>
</dbReference>
<evidence type="ECO:0000256" key="1">
    <source>
        <dbReference type="ARBA" id="ARBA00001974"/>
    </source>
</evidence>
<keyword evidence="5" id="KW-0560">Oxidoreductase</keyword>
<feature type="domain" description="Acyl-CoA dehydrogenase/oxidase C-terminal" evidence="6">
    <location>
        <begin position="284"/>
        <end position="450"/>
    </location>
</feature>
<organism evidence="10 11">
    <name type="scientific">Pseudomonas alkylphenolica</name>
    <dbReference type="NCBI Taxonomy" id="237609"/>
    <lineage>
        <taxon>Bacteria</taxon>
        <taxon>Pseudomonadati</taxon>
        <taxon>Pseudomonadota</taxon>
        <taxon>Gammaproteobacteria</taxon>
        <taxon>Pseudomonadales</taxon>
        <taxon>Pseudomonadaceae</taxon>
        <taxon>Pseudomonas</taxon>
    </lineage>
</organism>
<accession>A0A077FC41</accession>
<sequence length="600" mass="65731">MTDALLNERELSFQLYELLDTEALLQRPRYAEHDRAVFDATLETARGIAAEYFAPHNQKGDAQEPTFDGEKITLIPETKVAWDAFAQAGFLAAHHDADDGGLQLPEVILRASMAYFNAANIATVAYSFLTIGAANLVKSFASDTLRERFLPAMLDGRFSGTMALTEPGQGSALGDLRTLARPADDGSYRLFGQKMFISGGDHELTDNIVHMVLARIEGAPAGTRGISLFLVPKYLVNSNGQRGERNDVALAGLLHKLGYRNTTSTVLNFGEQAGAVGYLVGEANKGLSYMFQMMNEARIGVALGASALAYQSFIHALDYARERPQGRLPGAKDPLSAQVRIVEHADVRRMLLQQKTYAEGSLALCLYASSLYEDAHTAAEEQTRRDAGELLDLLIPMVKSYPSKYGVIASDIGVQILGGSGYIREYPLEQYYRDNRLNPIHEGTEGIHGLDLLGRKLQQNGGTGYRLFCERVRRTLDEAGRDERCAALAYLLSGAVDRLQDVTESLLAQVAADANRGLSNATAYLDLFGRVLVGWLWLRMALVASRALGAGAVNSEADFYNGKLQAARYFMDWELAGIDAQARLLASANRTSVDMQDQWF</sequence>
<protein>
    <submittedName>
        <fullName evidence="10">Acyl-CoA dehydrogenase</fullName>
    </submittedName>
</protein>
<dbReference type="EMBL" id="CP009048">
    <property type="protein sequence ID" value="AIL61434.1"/>
    <property type="molecule type" value="Genomic_DNA"/>
</dbReference>
<dbReference type="Pfam" id="PF12806">
    <property type="entry name" value="Acyl-CoA_dh_C"/>
    <property type="match status" value="1"/>
</dbReference>
<dbReference type="Gene3D" id="1.10.540.10">
    <property type="entry name" value="Acyl-CoA dehydrogenase/oxidase, N-terminal domain"/>
    <property type="match status" value="1"/>
</dbReference>
<evidence type="ECO:0000256" key="4">
    <source>
        <dbReference type="ARBA" id="ARBA00022827"/>
    </source>
</evidence>
<evidence type="ECO:0000259" key="7">
    <source>
        <dbReference type="Pfam" id="PF02770"/>
    </source>
</evidence>
<dbReference type="Pfam" id="PF00441">
    <property type="entry name" value="Acyl-CoA_dh_1"/>
    <property type="match status" value="1"/>
</dbReference>
<dbReference type="HOGENOM" id="CLU_018204_12_2_6"/>
<comment type="similarity">
    <text evidence="2 5">Belongs to the acyl-CoA dehydrogenase family.</text>
</comment>
<dbReference type="InterPro" id="IPR009075">
    <property type="entry name" value="AcylCo_DH/oxidase_C"/>
</dbReference>
<dbReference type="RefSeq" id="WP_038610202.1">
    <property type="nucleotide sequence ID" value="NZ_CP009048.1"/>
</dbReference>
<dbReference type="SUPFAM" id="SSF56645">
    <property type="entry name" value="Acyl-CoA dehydrogenase NM domain-like"/>
    <property type="match status" value="1"/>
</dbReference>
<dbReference type="Gene3D" id="1.20.140.10">
    <property type="entry name" value="Butyryl-CoA Dehydrogenase, subunit A, domain 3"/>
    <property type="match status" value="1"/>
</dbReference>
<dbReference type="InterPro" id="IPR052166">
    <property type="entry name" value="Diverse_Acyl-CoA_DH"/>
</dbReference>
<feature type="domain" description="Acetyl-CoA dehydrogenase-like C-terminal" evidence="9">
    <location>
        <begin position="468"/>
        <end position="596"/>
    </location>
</feature>
<dbReference type="Pfam" id="PF02770">
    <property type="entry name" value="Acyl-CoA_dh_M"/>
    <property type="match status" value="1"/>
</dbReference>
<evidence type="ECO:0000313" key="10">
    <source>
        <dbReference type="EMBL" id="AIL61434.1"/>
    </source>
</evidence>
<gene>
    <name evidence="10" type="ORF">PSAKL28_22180</name>
</gene>